<dbReference type="Proteomes" id="UP000692954">
    <property type="component" value="Unassembled WGS sequence"/>
</dbReference>
<accession>A0A8S1N6G3</accession>
<protein>
    <submittedName>
        <fullName evidence="1">Uncharacterized protein</fullName>
    </submittedName>
</protein>
<proteinExistence type="predicted"/>
<dbReference type="AlphaFoldDB" id="A0A8S1N6G3"/>
<reference evidence="1" key="1">
    <citation type="submission" date="2021-01" db="EMBL/GenBank/DDBJ databases">
        <authorList>
            <consortium name="Genoscope - CEA"/>
            <person name="William W."/>
        </authorList>
    </citation>
    <scope>NUCLEOTIDE SEQUENCE</scope>
</reference>
<evidence type="ECO:0000313" key="1">
    <source>
        <dbReference type="EMBL" id="CAD8085691.1"/>
    </source>
</evidence>
<organism evidence="1 2">
    <name type="scientific">Paramecium sonneborni</name>
    <dbReference type="NCBI Taxonomy" id="65129"/>
    <lineage>
        <taxon>Eukaryota</taxon>
        <taxon>Sar</taxon>
        <taxon>Alveolata</taxon>
        <taxon>Ciliophora</taxon>
        <taxon>Intramacronucleata</taxon>
        <taxon>Oligohymenophorea</taxon>
        <taxon>Peniculida</taxon>
        <taxon>Parameciidae</taxon>
        <taxon>Paramecium</taxon>
    </lineage>
</organism>
<comment type="caution">
    <text evidence="1">The sequence shown here is derived from an EMBL/GenBank/DDBJ whole genome shotgun (WGS) entry which is preliminary data.</text>
</comment>
<keyword evidence="2" id="KW-1185">Reference proteome</keyword>
<dbReference type="EMBL" id="CAJJDN010000048">
    <property type="protein sequence ID" value="CAD8085691.1"/>
    <property type="molecule type" value="Genomic_DNA"/>
</dbReference>
<sequence length="133" mass="16271">MKDEFNHIFSTTRTQNPRMLDNQGQMIVDSINLNFLYMNHCVKKKQGNQQLIINKIDSLSKQKLDYQIRNIELFELLMILIQKNNHSYQYWIQTQSVTIQSKLKRMKRKQYKYKILDQERKINTQRKQISRKF</sequence>
<name>A0A8S1N6G3_9CILI</name>
<gene>
    <name evidence="1" type="ORF">PSON_ATCC_30995.1.T0480293</name>
</gene>
<evidence type="ECO:0000313" key="2">
    <source>
        <dbReference type="Proteomes" id="UP000692954"/>
    </source>
</evidence>